<gene>
    <name evidence="1" type="ORF">RFI_23648</name>
</gene>
<name>X6MKW8_RETFI</name>
<organism evidence="1 2">
    <name type="scientific">Reticulomyxa filosa</name>
    <dbReference type="NCBI Taxonomy" id="46433"/>
    <lineage>
        <taxon>Eukaryota</taxon>
        <taxon>Sar</taxon>
        <taxon>Rhizaria</taxon>
        <taxon>Retaria</taxon>
        <taxon>Foraminifera</taxon>
        <taxon>Monothalamids</taxon>
        <taxon>Reticulomyxidae</taxon>
        <taxon>Reticulomyxa</taxon>
    </lineage>
</organism>
<dbReference type="Proteomes" id="UP000023152">
    <property type="component" value="Unassembled WGS sequence"/>
</dbReference>
<sequence>MNDENVTKERTKELCDVMEDEINKCGRYLKEKQVEALFDNLFALTLVCGVQLPKRWYECIGQDEHDEAKVMGVMARVCDRVLEYWQHVLRNFENEQLGLVDDEDRAGIYVLLKKFQDNMEAHRLIFFAFFEHLFVKLLWDGFKMDLFFLKIKKGLIFKVEVVVDKLRLH</sequence>
<accession>X6MKW8</accession>
<comment type="caution">
    <text evidence="1">The sequence shown here is derived from an EMBL/GenBank/DDBJ whole genome shotgun (WGS) entry which is preliminary data.</text>
</comment>
<evidence type="ECO:0000313" key="2">
    <source>
        <dbReference type="Proteomes" id="UP000023152"/>
    </source>
</evidence>
<keyword evidence="2" id="KW-1185">Reference proteome</keyword>
<evidence type="ECO:0000313" key="1">
    <source>
        <dbReference type="EMBL" id="ETO13720.1"/>
    </source>
</evidence>
<dbReference type="AlphaFoldDB" id="X6MKW8"/>
<reference evidence="1 2" key="1">
    <citation type="journal article" date="2013" name="Curr. Biol.">
        <title>The Genome of the Foraminiferan Reticulomyxa filosa.</title>
        <authorList>
            <person name="Glockner G."/>
            <person name="Hulsmann N."/>
            <person name="Schleicher M."/>
            <person name="Noegel A.A."/>
            <person name="Eichinger L."/>
            <person name="Gallinger C."/>
            <person name="Pawlowski J."/>
            <person name="Sierra R."/>
            <person name="Euteneuer U."/>
            <person name="Pillet L."/>
            <person name="Moustafa A."/>
            <person name="Platzer M."/>
            <person name="Groth M."/>
            <person name="Szafranski K."/>
            <person name="Schliwa M."/>
        </authorList>
    </citation>
    <scope>NUCLEOTIDE SEQUENCE [LARGE SCALE GENOMIC DNA]</scope>
</reference>
<proteinExistence type="predicted"/>
<protein>
    <submittedName>
        <fullName evidence="1">Uncharacterized protein</fullName>
    </submittedName>
</protein>
<dbReference type="EMBL" id="ASPP01020426">
    <property type="protein sequence ID" value="ETO13720.1"/>
    <property type="molecule type" value="Genomic_DNA"/>
</dbReference>